<dbReference type="SUPFAM" id="SSF48371">
    <property type="entry name" value="ARM repeat"/>
    <property type="match status" value="2"/>
</dbReference>
<feature type="domain" description="LAA1-like C-terminal TPR repeats" evidence="3">
    <location>
        <begin position="1866"/>
        <end position="2029"/>
    </location>
</feature>
<dbReference type="PANTHER" id="PTHR21663">
    <property type="entry name" value="HYPOTHETICAL HEAT DOMAIN-CONTAINING"/>
    <property type="match status" value="1"/>
</dbReference>
<evidence type="ECO:0000313" key="4">
    <source>
        <dbReference type="EMBL" id="KIW71354.1"/>
    </source>
</evidence>
<proteinExistence type="inferred from homology"/>
<evidence type="ECO:0000259" key="3">
    <source>
        <dbReference type="Pfam" id="PF25808"/>
    </source>
</evidence>
<dbReference type="PANTHER" id="PTHR21663:SF0">
    <property type="entry name" value="HEAT REPEAT-CONTAINING PROTEIN 5B"/>
    <property type="match status" value="1"/>
</dbReference>
<comment type="similarity">
    <text evidence="1">Belongs to the HEATR5 family.</text>
</comment>
<dbReference type="InterPro" id="IPR057981">
    <property type="entry name" value="TPR_LAA1-like_C"/>
</dbReference>
<dbReference type="GO" id="GO:0005794">
    <property type="term" value="C:Golgi apparatus"/>
    <property type="evidence" value="ECO:0007669"/>
    <property type="project" value="TreeGrafter"/>
</dbReference>
<dbReference type="GO" id="GO:0006897">
    <property type="term" value="P:endocytosis"/>
    <property type="evidence" value="ECO:0007669"/>
    <property type="project" value="TreeGrafter"/>
</dbReference>
<protein>
    <recommendedName>
        <fullName evidence="3">LAA1-like C-terminal TPR repeats domain-containing protein</fullName>
    </recommendedName>
</protein>
<dbReference type="Pfam" id="PF25468">
    <property type="entry name" value="HEAT_HEATR5A"/>
    <property type="match status" value="1"/>
</dbReference>
<feature type="region of interest" description="Disordered" evidence="2">
    <location>
        <begin position="1"/>
        <end position="34"/>
    </location>
</feature>
<feature type="region of interest" description="Disordered" evidence="2">
    <location>
        <begin position="294"/>
        <end position="329"/>
    </location>
</feature>
<keyword evidence="5" id="KW-1185">Reference proteome</keyword>
<dbReference type="InterPro" id="IPR016024">
    <property type="entry name" value="ARM-type_fold"/>
</dbReference>
<gene>
    <name evidence="4" type="ORF">PV04_03535</name>
</gene>
<dbReference type="Pfam" id="PF25808">
    <property type="entry name" value="TPR_LAA1_C"/>
    <property type="match status" value="1"/>
</dbReference>
<evidence type="ECO:0000256" key="2">
    <source>
        <dbReference type="SAM" id="MobiDB-lite"/>
    </source>
</evidence>
<dbReference type="InterPro" id="IPR011989">
    <property type="entry name" value="ARM-like"/>
</dbReference>
<dbReference type="GO" id="GO:0042147">
    <property type="term" value="P:retrograde transport, endosome to Golgi"/>
    <property type="evidence" value="ECO:0007669"/>
    <property type="project" value="TreeGrafter"/>
</dbReference>
<evidence type="ECO:0000256" key="1">
    <source>
        <dbReference type="ARBA" id="ARBA00008304"/>
    </source>
</evidence>
<dbReference type="GO" id="GO:0008104">
    <property type="term" value="P:intracellular protein localization"/>
    <property type="evidence" value="ECO:0007669"/>
    <property type="project" value="TreeGrafter"/>
</dbReference>
<accession>A0A0D2GGH2</accession>
<sequence length="2048" mass="222549">MLSARPSGRPHHSVSSIMASPSPAPHPQSAPSVNGAANLELDVTKLRSLDSAQQDLYLLTFVSDLQRHVEQLSTEALPTHQASIKREVIKIVGLGAPVPSRVIRNALGRILADLFGRGSRSLLYETINDLLAILNTGKADKELSSKHNAIVCIGAVFRAAGDSAISLSGLTVATLIKLLKASSVGVRGCVFRALVGVVLGVKGSLDEHVSRDILKSARNAATSDKSTFVQRCACSCLRSLVSETSYFNNSNDFESLKSTIWKVLDGSGPSVRHAAAAAMAAALQQAYSAHGHAEVPVLRKPKKSRKPGDDLEEEAENDRPGSPAPGQVKPSVRLTFTLQEVLRVLSQHYCRASTTNKARAGIAMCYRFLLRLLPRKTLEEDYASIATHMYADLLNHPTISANRHRLLLTRKLVQWILADVTVLLTENAQINAARHLINDVVKNYPQVMPERREPSKRILAGALTTLNDLLLQLGPAATVLQDSCREALFQVVQHPSHTVQSHAAHCFKAFILACPNQLTRTIDHAMAQLQKEFQPSEGKQPHRKSLGFATAIAVAVSCARHKPLYGSVQTYFAVFTFATDLLKSSAAAELRLSAMQVQVAWTLIGGVLSLGPSFVKVHLNQLMLMWRNALPPPLTHENASRRGHLELSFLSHVRECALSALLMFLSSCSSLITFDGSKRISTMLHNTIMFLDSLPPARESEDLSHRLVPALQLQDFAILLRRRVLQCFASLVSLKHLDQAEVVSQSDLIGLTMTTFTDPERPVLKSLEASLANTASTFEGLWTTEDNWGFGVSSLADNFDTYLPFESHSQPRSDIYTEQDVSVPDILLRCPAIPAVEHDPTLTARQDTSSNEAELSSPATSCVNLAIKLFAISLPLQSGRIQESTIEQLITTVSQPLQREPGRKAAMQVNAALALLCALAVANNETPYTSGKMNVGTIGQAITDLLGRYICNPDPMLRRIAARAIGRICNLAGTQFTNKEVKVLIDMIVANRDPSVRAGCALTLGHIHSEVGAMAASLHMKSIVGVLLSLCSDTHTIVHYWALKGLLLVAESAGLAFSTYATSTLGLLAQLYSNDSHNEEAASLTTSNFELELFTPLAIAQCVDSVVNVLGPDLQDVSKARNLILVLVGYLQKEASAQLRSESYQCLRHLCMYAPAHLQFAKYVLDLQANLPSDEELLQSAAVKGLDELMKRNASEVARVATSKLGDDLWARLDDNPGNGSLQAMLQNWMQQTILLDTAEWIDKCQSILSRTRAKPPPTARVQTATAKTAMPDLADEDVAGLTAAAGGQGDAPDSAPEGQEFLRWQTRDFAMRLLSEAMDIIHAAMSPDHVIHAEEVLQSKVADVVRVAFSASTANVVELRIWGLRIIDQILKLFGKTPDPDFLEASLLEQYQAQISSALTPAFAADSSPELAAEAIGVCATFVATGIVTNAERMGRIFKVLALGVDNLTRATPEAAIGDLKSISPNAQAMLKMGILSGWAQLQLASAEQPYLEEILQPFIPKLAPLWLTSLQEFASLRFEPEISDTLGGETPGGNLDERYASFNREVRLKFYQRNWLSIVDAVAVLVEKDSESVFDALDNRQIPASDGQANGTATPGKDMSFREEPVAFFFILFGLAFEALVTQAREDPSQVLSILQALRKILTPEVCGNAIYEDAVFNETTDTLDRLALTSTTETQSELVEIARNLSLDHVAAKSQDRDDKLSDDIEQLFELTRIIILVLTGLIPTLEDPPGVASRRLGDDGIALVQLCFQALVDVASVFPAIIRADLHACIMHSYCTILATGICQDEVLPRIMPIFKAFLQDVIQSASTEVASRLVRGCLHRMLSILTVAQRRENEHAITCAKNTLLSMTILLTTASSVLPANDESVARSLTELLDCLQDVGLAKIAAGCMRSLLVTQPKTACDEVVGRTLWTRLVPFVSDPEAEDPESVKTALTQALVAAVVTIKGSGRFAAMSILVPVLLLRAKQIPPATNSEAMRRESAARLLDLVAADQIAFKATVGLLDEAQRSELESLLRAAGVGKRPEKSAEENVEARPAIELRMDFG</sequence>
<dbReference type="GO" id="GO:0005829">
    <property type="term" value="C:cytosol"/>
    <property type="evidence" value="ECO:0007669"/>
    <property type="project" value="GOC"/>
</dbReference>
<reference evidence="4 5" key="1">
    <citation type="submission" date="2015-01" db="EMBL/GenBank/DDBJ databases">
        <title>The Genome Sequence of Capronia semiimmersa CBS27337.</title>
        <authorList>
            <consortium name="The Broad Institute Genomics Platform"/>
            <person name="Cuomo C."/>
            <person name="de Hoog S."/>
            <person name="Gorbushina A."/>
            <person name="Stielow B."/>
            <person name="Teixiera M."/>
            <person name="Abouelleil A."/>
            <person name="Chapman S.B."/>
            <person name="Priest M."/>
            <person name="Young S.K."/>
            <person name="Wortman J."/>
            <person name="Nusbaum C."/>
            <person name="Birren B."/>
        </authorList>
    </citation>
    <scope>NUCLEOTIDE SEQUENCE [LARGE SCALE GENOMIC DNA]</scope>
    <source>
        <strain evidence="4 5">CBS 27337</strain>
    </source>
</reference>
<dbReference type="GO" id="GO:0030139">
    <property type="term" value="C:endocytic vesicle"/>
    <property type="evidence" value="ECO:0007669"/>
    <property type="project" value="TreeGrafter"/>
</dbReference>
<evidence type="ECO:0000313" key="5">
    <source>
        <dbReference type="Proteomes" id="UP000054266"/>
    </source>
</evidence>
<name>A0A0D2GGH2_9EURO</name>
<dbReference type="EMBL" id="KN846957">
    <property type="protein sequence ID" value="KIW71354.1"/>
    <property type="molecule type" value="Genomic_DNA"/>
</dbReference>
<dbReference type="Pfam" id="PF20210">
    <property type="entry name" value="Laa1_Sip1_HTR5"/>
    <property type="match status" value="1"/>
</dbReference>
<dbReference type="Proteomes" id="UP000054266">
    <property type="component" value="Unassembled WGS sequence"/>
</dbReference>
<dbReference type="STRING" id="5601.A0A0D2GGH2"/>
<dbReference type="InterPro" id="IPR040108">
    <property type="entry name" value="Laa1/Sip1/HEATR5"/>
</dbReference>
<dbReference type="Gene3D" id="1.25.10.10">
    <property type="entry name" value="Leucine-rich Repeat Variant"/>
    <property type="match status" value="3"/>
</dbReference>
<dbReference type="HOGENOM" id="CLU_000503_0_0_1"/>
<dbReference type="GO" id="GO:0016020">
    <property type="term" value="C:membrane"/>
    <property type="evidence" value="ECO:0007669"/>
    <property type="project" value="TreeGrafter"/>
</dbReference>
<dbReference type="InterPro" id="IPR046837">
    <property type="entry name" value="Laa1/Sip1/HEATR5-like_HEAT"/>
</dbReference>
<organism evidence="4 5">
    <name type="scientific">Phialophora macrospora</name>
    <dbReference type="NCBI Taxonomy" id="1851006"/>
    <lineage>
        <taxon>Eukaryota</taxon>
        <taxon>Fungi</taxon>
        <taxon>Dikarya</taxon>
        <taxon>Ascomycota</taxon>
        <taxon>Pezizomycotina</taxon>
        <taxon>Eurotiomycetes</taxon>
        <taxon>Chaetothyriomycetidae</taxon>
        <taxon>Chaetothyriales</taxon>
        <taxon>Herpotrichiellaceae</taxon>
        <taxon>Phialophora</taxon>
    </lineage>
</organism>